<reference evidence="1" key="1">
    <citation type="journal article" date="2014" name="Genome Biol. Evol.">
        <title>Pangenome evidence for extensive interdomain horizontal transfer affecting lineage core and shell genes in uncultured planktonic thaumarchaeota and euryarchaeota.</title>
        <authorList>
            <person name="Deschamps P."/>
            <person name="Zivanovic Y."/>
            <person name="Moreira D."/>
            <person name="Rodriguez-Valera F."/>
            <person name="Lopez-Garcia P."/>
        </authorList>
    </citation>
    <scope>NUCLEOTIDE SEQUENCE</scope>
</reference>
<dbReference type="EMBL" id="KF900980">
    <property type="protein sequence ID" value="AIF13670.1"/>
    <property type="molecule type" value="Genomic_DNA"/>
</dbReference>
<evidence type="ECO:0000313" key="1">
    <source>
        <dbReference type="EMBL" id="AIF13670.1"/>
    </source>
</evidence>
<proteinExistence type="predicted"/>
<dbReference type="AlphaFoldDB" id="A0A075HEP7"/>
<accession>A0A075HEP7</accession>
<name>A0A075HEP7_9ARCH</name>
<protein>
    <submittedName>
        <fullName evidence="1">Uncharacterized protein</fullName>
    </submittedName>
</protein>
<sequence length="192" mass="21608">MKNYLVIASMVIILLVPLNANALTVETLQQWLLEAAVSEMVKIKDKNQPYASAYTTIRNSNGDLVGVSHTTASQHLEHPLFYAFINDRDVSENVTFKGTQYQMLDLMPTKEYFDADCNGNAFQQKMGYGIINDVCFFNSFASELHGKWSIADLEDMVVDDYTISMFRGLQSGFIVEEGDTLNLTWAVLIPIN</sequence>
<organism evidence="1">
    <name type="scientific">uncultured marine thaumarchaeote KM3_63_D09</name>
    <dbReference type="NCBI Taxonomy" id="1456219"/>
    <lineage>
        <taxon>Archaea</taxon>
        <taxon>Nitrososphaerota</taxon>
        <taxon>environmental samples</taxon>
    </lineage>
</organism>